<name>A0A450WF93_9GAMM</name>
<reference evidence="1" key="1">
    <citation type="submission" date="2019-02" db="EMBL/GenBank/DDBJ databases">
        <authorList>
            <person name="Gruber-Vodicka R. H."/>
            <person name="Seah K. B. B."/>
        </authorList>
    </citation>
    <scope>NUCLEOTIDE SEQUENCE</scope>
    <source>
        <strain evidence="1">BECK_BY7</strain>
    </source>
</reference>
<evidence type="ECO:0000313" key="1">
    <source>
        <dbReference type="EMBL" id="VFK15682.1"/>
    </source>
</evidence>
<gene>
    <name evidence="1" type="ORF">BECKLFY1418C_GA0070996_101718</name>
</gene>
<accession>A0A450WF93</accession>
<organism evidence="1">
    <name type="scientific">Candidatus Kentrum sp. LFY</name>
    <dbReference type="NCBI Taxonomy" id="2126342"/>
    <lineage>
        <taxon>Bacteria</taxon>
        <taxon>Pseudomonadati</taxon>
        <taxon>Pseudomonadota</taxon>
        <taxon>Gammaproteobacteria</taxon>
        <taxon>Candidatus Kentrum</taxon>
    </lineage>
</organism>
<protein>
    <submittedName>
        <fullName evidence="1">Uncharacterized protein</fullName>
    </submittedName>
</protein>
<dbReference type="EMBL" id="CAADFN010000017">
    <property type="protein sequence ID" value="VFK15682.1"/>
    <property type="molecule type" value="Genomic_DNA"/>
</dbReference>
<proteinExistence type="predicted"/>
<dbReference type="AlphaFoldDB" id="A0A450WF93"/>
<sequence length="75" mass="8413">MPGWDILFISCSVLQMSQVLQNSNLALSMLNHALSVRAQASLGNSFKLGIEGFQETSIRIREMKRFFIILLPETA</sequence>